<name>A0ABS9IMB4_9FLAO</name>
<keyword evidence="1" id="KW-0378">Hydrolase</keyword>
<dbReference type="PANTHER" id="PTHR10000">
    <property type="entry name" value="PHOSPHOSERINE PHOSPHATASE"/>
    <property type="match status" value="1"/>
</dbReference>
<dbReference type="Pfam" id="PF08282">
    <property type="entry name" value="Hydrolase_3"/>
    <property type="match status" value="1"/>
</dbReference>
<accession>A0ABS9IMB4</accession>
<organism evidence="1 2">
    <name type="scientific">Flaviramulus multivorans</name>
    <dbReference type="NCBI Taxonomy" id="1304750"/>
    <lineage>
        <taxon>Bacteria</taxon>
        <taxon>Pseudomonadati</taxon>
        <taxon>Bacteroidota</taxon>
        <taxon>Flavobacteriia</taxon>
        <taxon>Flavobacteriales</taxon>
        <taxon>Flavobacteriaceae</taxon>
        <taxon>Flaviramulus</taxon>
    </lineage>
</organism>
<dbReference type="NCBIfam" id="TIGR01484">
    <property type="entry name" value="HAD-SF-IIB"/>
    <property type="match status" value="1"/>
</dbReference>
<dbReference type="Proteomes" id="UP001200022">
    <property type="component" value="Unassembled WGS sequence"/>
</dbReference>
<dbReference type="NCBIfam" id="TIGR00099">
    <property type="entry name" value="Cof-subfamily"/>
    <property type="match status" value="1"/>
</dbReference>
<dbReference type="RefSeq" id="WP_237232468.1">
    <property type="nucleotide sequence ID" value="NZ_JAKKDV010000008.1"/>
</dbReference>
<evidence type="ECO:0000313" key="1">
    <source>
        <dbReference type="EMBL" id="MCF7561736.1"/>
    </source>
</evidence>
<dbReference type="InterPro" id="IPR036412">
    <property type="entry name" value="HAD-like_sf"/>
</dbReference>
<dbReference type="EMBL" id="JAKKDV010000008">
    <property type="protein sequence ID" value="MCF7561736.1"/>
    <property type="molecule type" value="Genomic_DNA"/>
</dbReference>
<dbReference type="SFLD" id="SFLDG01144">
    <property type="entry name" value="C2.B.4:_PGP_Like"/>
    <property type="match status" value="1"/>
</dbReference>
<proteinExistence type="predicted"/>
<dbReference type="Gene3D" id="3.30.1240.10">
    <property type="match status" value="1"/>
</dbReference>
<keyword evidence="2" id="KW-1185">Reference proteome</keyword>
<dbReference type="SUPFAM" id="SSF56784">
    <property type="entry name" value="HAD-like"/>
    <property type="match status" value="1"/>
</dbReference>
<sequence length="274" mass="31584">MNLSQIKLVVTDMDGTLLNSNHEVSSLFFELFNELKKHNVFFVAASGRPYYSIVDKLNSIKDDIIIVAENGGLVIRKDELLLSTPIKRDNLLEIEALIESKTDIHPIFCTKAKAYFSHRSSSNGYFNSLLEYYPNYAIIKSTKEIKEDIIKIALYNSEDSEKQIYPHFKHLEPNYKVKISGKHWVDVSDDLAHKGHAIELIQEKYNISPEETLVFGDYNNDIEMLKRASYSFAMENAHKNVKEVANYTTKSNDDFGVEFILKKLIESKVNYRKL</sequence>
<dbReference type="CDD" id="cd07518">
    <property type="entry name" value="HAD_YbiV-Like"/>
    <property type="match status" value="1"/>
</dbReference>
<dbReference type="InterPro" id="IPR006379">
    <property type="entry name" value="HAD-SF_hydro_IIB"/>
</dbReference>
<dbReference type="InterPro" id="IPR000150">
    <property type="entry name" value="Cof"/>
</dbReference>
<protein>
    <submittedName>
        <fullName evidence="1">Cof-type HAD-IIB family hydrolase</fullName>
    </submittedName>
</protein>
<dbReference type="PROSITE" id="PS01228">
    <property type="entry name" value="COF_1"/>
    <property type="match status" value="1"/>
</dbReference>
<dbReference type="PANTHER" id="PTHR10000:SF8">
    <property type="entry name" value="HAD SUPERFAMILY HYDROLASE-LIKE, TYPE 3"/>
    <property type="match status" value="1"/>
</dbReference>
<reference evidence="1 2" key="1">
    <citation type="submission" date="2022-01" db="EMBL/GenBank/DDBJ databases">
        <title>Draft genome sequence of Sabulilitoribacter multivorans KCTC 32326.</title>
        <authorList>
            <person name="Oh J.-S."/>
        </authorList>
    </citation>
    <scope>NUCLEOTIDE SEQUENCE [LARGE SCALE GENOMIC DNA]</scope>
    <source>
        <strain evidence="1 2">M-M16</strain>
    </source>
</reference>
<dbReference type="SFLD" id="SFLDS00003">
    <property type="entry name" value="Haloacid_Dehalogenase"/>
    <property type="match status" value="1"/>
</dbReference>
<evidence type="ECO:0000313" key="2">
    <source>
        <dbReference type="Proteomes" id="UP001200022"/>
    </source>
</evidence>
<dbReference type="SFLD" id="SFLDG01140">
    <property type="entry name" value="C2.B:_Phosphomannomutase_and_P"/>
    <property type="match status" value="1"/>
</dbReference>
<gene>
    <name evidence="1" type="ORF">L3X39_13895</name>
</gene>
<comment type="caution">
    <text evidence="1">The sequence shown here is derived from an EMBL/GenBank/DDBJ whole genome shotgun (WGS) entry which is preliminary data.</text>
</comment>
<dbReference type="Gene3D" id="3.40.50.1000">
    <property type="entry name" value="HAD superfamily/HAD-like"/>
    <property type="match status" value="1"/>
</dbReference>
<dbReference type="InterPro" id="IPR023214">
    <property type="entry name" value="HAD_sf"/>
</dbReference>
<dbReference type="GO" id="GO:0016787">
    <property type="term" value="F:hydrolase activity"/>
    <property type="evidence" value="ECO:0007669"/>
    <property type="project" value="UniProtKB-KW"/>
</dbReference>